<dbReference type="OrthoDB" id="9802658at2"/>
<keyword evidence="8 12" id="KW-0663">Pyridoxal phosphate</keyword>
<feature type="domain" description="Arginine decarboxylase C-terminal helical" evidence="17">
    <location>
        <begin position="579"/>
        <end position="628"/>
    </location>
</feature>
<evidence type="ECO:0000256" key="11">
    <source>
        <dbReference type="ARBA" id="ARBA00023239"/>
    </source>
</evidence>
<evidence type="ECO:0000256" key="8">
    <source>
        <dbReference type="ARBA" id="ARBA00022898"/>
    </source>
</evidence>
<dbReference type="PRINTS" id="PR01180">
    <property type="entry name" value="ARGDCRBXLASE"/>
</dbReference>
<feature type="domain" description="Orn/DAP/Arg decarboxylase 2 N-terminal" evidence="15">
    <location>
        <begin position="91"/>
        <end position="343"/>
    </location>
</feature>
<dbReference type="NCBIfam" id="TIGR01273">
    <property type="entry name" value="speA"/>
    <property type="match status" value="1"/>
</dbReference>
<comment type="cofactor">
    <cofactor evidence="2 12">
        <name>Mg(2+)</name>
        <dbReference type="ChEBI" id="CHEBI:18420"/>
    </cofactor>
</comment>
<reference evidence="18 19" key="1">
    <citation type="submission" date="2019-03" db="EMBL/GenBank/DDBJ databases">
        <title>Genomic Encyclopedia of Type Strains, Phase IV (KMG-IV): sequencing the most valuable type-strain genomes for metagenomic binning, comparative biology and taxonomic classification.</title>
        <authorList>
            <person name="Goeker M."/>
        </authorList>
    </citation>
    <scope>NUCLEOTIDE SEQUENCE [LARGE SCALE GENOMIC DNA]</scope>
    <source>
        <strain evidence="18 19">DSM 103792</strain>
    </source>
</reference>
<sequence length="630" mass="70690">MTDKLVQQARAIYNTRQWSAGYFDIASNGEAVALTRRDDRNSAISLPNLVKEIEARGLSLPVLIRFAHILHDRVDTLCGAFQKAIKDNDYQNSYTAVYPIKVNQQRAVVEELVKHGGCERFGLEAGSKPELMAVLGMPMPKGSKVVCNGYKDREYVRLALIGEKLGRHVYIVVEKLNELNLILEEADKLGVTPRIGVRVRLMSMGKGKWQNTGGEKSKFGLSGAQVLDIVHRLKEAGRIDCLQMLHFHLGSQIANIRDIQRGMKECARYFVELHKLGANIRVVDVGGGLGVDYEGTQTRSYSSMNYTVQEYANNVVHALNEVCAAENIEHPHIITESGRALTAHHAILVVNVIDIESSLPKGEVEPVGEDEHKVLQELWTTYNNLTARSVLEAYHDNSYLLSEAQSLYVHGMLSLTEWARAEQLYYATCHAVRPLLDTSSRAHQEILNDLNEKLADKLFCNFSLFQSLPDAWGIDQVFPVMPLNRLNEKTDARAVLQDVTCDSDGRIEHYVDETDVEATMPMPVYREDERNLIGIFMVGAYQEILGDMHNLFGDTDSVMVVSQPDGGYVLTQCEEGDTIADVLRYVHFEPETLLRSYQEQIMSSEMSVASKKQCLDVLRAGLSGYTYLEE</sequence>
<dbReference type="InterPro" id="IPR041128">
    <property type="entry name" value="Arg_decarbox_C"/>
</dbReference>
<evidence type="ECO:0000259" key="17">
    <source>
        <dbReference type="Pfam" id="PF17944"/>
    </source>
</evidence>
<dbReference type="RefSeq" id="WP_133591026.1">
    <property type="nucleotide sequence ID" value="NZ_CP037953.1"/>
</dbReference>
<dbReference type="GO" id="GO:0008792">
    <property type="term" value="F:arginine decarboxylase activity"/>
    <property type="evidence" value="ECO:0007669"/>
    <property type="project" value="UniProtKB-UniRule"/>
</dbReference>
<comment type="similarity">
    <text evidence="4 12">Belongs to the Orn/Lys/Arg decarboxylase class-II family. SpeA subfamily.</text>
</comment>
<dbReference type="GO" id="GO:0008295">
    <property type="term" value="P:spermidine biosynthetic process"/>
    <property type="evidence" value="ECO:0007669"/>
    <property type="project" value="UniProtKB-UniRule"/>
</dbReference>
<keyword evidence="11 12" id="KW-0456">Lyase</keyword>
<dbReference type="Proteomes" id="UP000295375">
    <property type="component" value="Unassembled WGS sequence"/>
</dbReference>
<evidence type="ECO:0000313" key="18">
    <source>
        <dbReference type="EMBL" id="TDQ47427.1"/>
    </source>
</evidence>
<dbReference type="PANTHER" id="PTHR43295">
    <property type="entry name" value="ARGININE DECARBOXYLASE"/>
    <property type="match status" value="1"/>
</dbReference>
<dbReference type="Gene3D" id="2.40.37.10">
    <property type="entry name" value="Lyase, Ornithine Decarboxylase, Chain A, domain 1"/>
    <property type="match status" value="1"/>
</dbReference>
<evidence type="ECO:0000313" key="19">
    <source>
        <dbReference type="Proteomes" id="UP000295375"/>
    </source>
</evidence>
<evidence type="ECO:0000256" key="6">
    <source>
        <dbReference type="ARBA" id="ARBA00022793"/>
    </source>
</evidence>
<dbReference type="InterPro" id="IPR009006">
    <property type="entry name" value="Ala_racemase/Decarboxylase_C"/>
</dbReference>
<keyword evidence="6 12" id="KW-0210">Decarboxylase</keyword>
<dbReference type="NCBIfam" id="NF003763">
    <property type="entry name" value="PRK05354.1"/>
    <property type="match status" value="1"/>
</dbReference>
<dbReference type="InterPro" id="IPR022644">
    <property type="entry name" value="De-COase2_N"/>
</dbReference>
<evidence type="ECO:0000256" key="4">
    <source>
        <dbReference type="ARBA" id="ARBA00008357"/>
    </source>
</evidence>
<feature type="active site" description="Proton donor" evidence="14">
    <location>
        <position position="501"/>
    </location>
</feature>
<dbReference type="InterPro" id="IPR029066">
    <property type="entry name" value="PLP-binding_barrel"/>
</dbReference>
<dbReference type="EC" id="4.1.1.19" evidence="12"/>
<evidence type="ECO:0000256" key="2">
    <source>
        <dbReference type="ARBA" id="ARBA00001946"/>
    </source>
</evidence>
<dbReference type="PIRSF" id="PIRSF001336">
    <property type="entry name" value="Arg_decrbxlase"/>
    <property type="match status" value="1"/>
</dbReference>
<comment type="function">
    <text evidence="3 12">Catalyzes the biosynthesis of agmatine from arginine.</text>
</comment>
<organism evidence="18 19">
    <name type="scientific">Permianibacter aggregans</name>
    <dbReference type="NCBI Taxonomy" id="1510150"/>
    <lineage>
        <taxon>Bacteria</taxon>
        <taxon>Pseudomonadati</taxon>
        <taxon>Pseudomonadota</taxon>
        <taxon>Gammaproteobacteria</taxon>
        <taxon>Pseudomonadales</taxon>
        <taxon>Pseudomonadaceae</taxon>
        <taxon>Permianibacter</taxon>
    </lineage>
</organism>
<feature type="binding site" evidence="12">
    <location>
        <begin position="283"/>
        <end position="293"/>
    </location>
    <ligand>
        <name>substrate</name>
    </ligand>
</feature>
<dbReference type="FunFam" id="3.20.20.10:FF:000001">
    <property type="entry name" value="Biosynthetic arginine decarboxylase"/>
    <property type="match status" value="1"/>
</dbReference>
<evidence type="ECO:0000256" key="13">
    <source>
        <dbReference type="PIRSR" id="PIRSR001336-50"/>
    </source>
</evidence>
<dbReference type="InterPro" id="IPR022657">
    <property type="entry name" value="De-COase2_CS"/>
</dbReference>
<gene>
    <name evidence="12" type="primary">speA</name>
    <name evidence="18" type="ORF">EV696_11019</name>
</gene>
<evidence type="ECO:0000259" key="16">
    <source>
        <dbReference type="Pfam" id="PF17810"/>
    </source>
</evidence>
<comment type="pathway">
    <text evidence="12">Amine and polyamine biosynthesis; agmatine biosynthesis; agmatine from L-arginine: step 1/1.</text>
</comment>
<evidence type="ECO:0000256" key="9">
    <source>
        <dbReference type="ARBA" id="ARBA00023066"/>
    </source>
</evidence>
<dbReference type="PROSITE" id="PS00879">
    <property type="entry name" value="ODR_DC_2_2"/>
    <property type="match status" value="1"/>
</dbReference>
<feature type="modified residue" description="N6-(pyridoxal phosphate)lysine" evidence="12 13">
    <location>
        <position position="101"/>
    </location>
</feature>
<protein>
    <recommendedName>
        <fullName evidence="12">Biosynthetic arginine decarboxylase</fullName>
        <shortName evidence="12">ADC</shortName>
        <ecNumber evidence="12">4.1.1.19</ecNumber>
    </recommendedName>
</protein>
<evidence type="ECO:0000256" key="1">
    <source>
        <dbReference type="ARBA" id="ARBA00001933"/>
    </source>
</evidence>
<keyword evidence="10 12" id="KW-0620">Polyamine biosynthesis</keyword>
<keyword evidence="7 12" id="KW-0460">Magnesium</keyword>
<dbReference type="InterPro" id="IPR002985">
    <property type="entry name" value="Arg_decrbxlase"/>
</dbReference>
<dbReference type="SUPFAM" id="SSF51419">
    <property type="entry name" value="PLP-binding barrel"/>
    <property type="match status" value="1"/>
</dbReference>
<dbReference type="Pfam" id="PF17810">
    <property type="entry name" value="Arg_decarb_HB"/>
    <property type="match status" value="1"/>
</dbReference>
<evidence type="ECO:0000256" key="5">
    <source>
        <dbReference type="ARBA" id="ARBA00022723"/>
    </source>
</evidence>
<dbReference type="HAMAP" id="MF_01417">
    <property type="entry name" value="SpeA"/>
    <property type="match status" value="1"/>
</dbReference>
<dbReference type="PANTHER" id="PTHR43295:SF9">
    <property type="entry name" value="BIOSYNTHETIC ARGININE DECARBOXYLASE"/>
    <property type="match status" value="1"/>
</dbReference>
<dbReference type="InterPro" id="IPR022653">
    <property type="entry name" value="De-COase2_pyr-phos_BS"/>
</dbReference>
<evidence type="ECO:0000256" key="7">
    <source>
        <dbReference type="ARBA" id="ARBA00022842"/>
    </source>
</evidence>
<accession>A0A4V6PWQ2</accession>
<dbReference type="SUPFAM" id="SSF50621">
    <property type="entry name" value="Alanine racemase C-terminal domain-like"/>
    <property type="match status" value="1"/>
</dbReference>
<dbReference type="InterPro" id="IPR040634">
    <property type="entry name" value="Arg_decarb_HB"/>
</dbReference>
<evidence type="ECO:0000256" key="3">
    <source>
        <dbReference type="ARBA" id="ARBA00002257"/>
    </source>
</evidence>
<feature type="domain" description="Arginine decarboxylase helical bundle" evidence="16">
    <location>
        <begin position="369"/>
        <end position="451"/>
    </location>
</feature>
<dbReference type="AlphaFoldDB" id="A0A4V6PWQ2"/>
<comment type="catalytic activity">
    <reaction evidence="12">
        <text>L-arginine + H(+) = agmatine + CO2</text>
        <dbReference type="Rhea" id="RHEA:17641"/>
        <dbReference type="ChEBI" id="CHEBI:15378"/>
        <dbReference type="ChEBI" id="CHEBI:16526"/>
        <dbReference type="ChEBI" id="CHEBI:32682"/>
        <dbReference type="ChEBI" id="CHEBI:58145"/>
        <dbReference type="EC" id="4.1.1.19"/>
    </reaction>
</comment>
<evidence type="ECO:0000256" key="12">
    <source>
        <dbReference type="HAMAP-Rule" id="MF_01417"/>
    </source>
</evidence>
<dbReference type="InterPro" id="IPR000183">
    <property type="entry name" value="Orn/DAP/Arg_de-COase"/>
</dbReference>
<dbReference type="Gene3D" id="1.10.287.3440">
    <property type="match status" value="1"/>
</dbReference>
<evidence type="ECO:0000256" key="14">
    <source>
        <dbReference type="PIRSR" id="PIRSR600183-50"/>
    </source>
</evidence>
<dbReference type="CDD" id="cd06830">
    <property type="entry name" value="PLPDE_III_ADC"/>
    <property type="match status" value="1"/>
</dbReference>
<evidence type="ECO:0000256" key="10">
    <source>
        <dbReference type="ARBA" id="ARBA00023115"/>
    </source>
</evidence>
<keyword evidence="19" id="KW-1185">Reference proteome</keyword>
<dbReference type="EMBL" id="SNYM01000010">
    <property type="protein sequence ID" value="TDQ47427.1"/>
    <property type="molecule type" value="Genomic_DNA"/>
</dbReference>
<keyword evidence="5 12" id="KW-0479">Metal-binding</keyword>
<dbReference type="PRINTS" id="PR01179">
    <property type="entry name" value="ODADCRBXLASE"/>
</dbReference>
<dbReference type="PROSITE" id="PS00878">
    <property type="entry name" value="ODR_DC_2_1"/>
    <property type="match status" value="1"/>
</dbReference>
<dbReference type="GO" id="GO:0046872">
    <property type="term" value="F:metal ion binding"/>
    <property type="evidence" value="ECO:0007669"/>
    <property type="project" value="UniProtKB-KW"/>
</dbReference>
<dbReference type="Gene3D" id="1.20.58.930">
    <property type="match status" value="1"/>
</dbReference>
<name>A0A4V6PWQ2_9GAMM</name>
<dbReference type="GO" id="GO:0006527">
    <property type="term" value="P:L-arginine catabolic process"/>
    <property type="evidence" value="ECO:0007669"/>
    <property type="project" value="InterPro"/>
</dbReference>
<dbReference type="Pfam" id="PF17944">
    <property type="entry name" value="Arg_decarbox_C"/>
    <property type="match status" value="1"/>
</dbReference>
<dbReference type="GO" id="GO:0033388">
    <property type="term" value="P:putrescine biosynthetic process from arginine"/>
    <property type="evidence" value="ECO:0007669"/>
    <property type="project" value="UniProtKB-ARBA"/>
</dbReference>
<comment type="cofactor">
    <cofactor evidence="1 12 13">
        <name>pyridoxal 5'-phosphate</name>
        <dbReference type="ChEBI" id="CHEBI:597326"/>
    </cofactor>
</comment>
<evidence type="ECO:0000259" key="15">
    <source>
        <dbReference type="Pfam" id="PF02784"/>
    </source>
</evidence>
<dbReference type="Gene3D" id="3.20.20.10">
    <property type="entry name" value="Alanine racemase"/>
    <property type="match status" value="1"/>
</dbReference>
<proteinExistence type="inferred from homology"/>
<dbReference type="Pfam" id="PF02784">
    <property type="entry name" value="Orn_Arg_deC_N"/>
    <property type="match status" value="1"/>
</dbReference>
<dbReference type="UniPathway" id="UPA00186">
    <property type="reaction ID" value="UER00284"/>
</dbReference>
<keyword evidence="9 12" id="KW-0745">Spermidine biosynthesis</keyword>
<comment type="caution">
    <text evidence="18">The sequence shown here is derived from an EMBL/GenBank/DDBJ whole genome shotgun (WGS) entry which is preliminary data.</text>
</comment>